<keyword evidence="1 2" id="KW-0807">Transducer</keyword>
<dbReference type="InterPro" id="IPR000644">
    <property type="entry name" value="CBS_dom"/>
</dbReference>
<dbReference type="Gene3D" id="3.10.580.10">
    <property type="entry name" value="CBS-domain"/>
    <property type="match status" value="1"/>
</dbReference>
<feature type="domain" description="CBS" evidence="5">
    <location>
        <begin position="89"/>
        <end position="150"/>
    </location>
</feature>
<evidence type="ECO:0000259" key="5">
    <source>
        <dbReference type="PROSITE" id="PS51371"/>
    </source>
</evidence>
<dbReference type="Pfam" id="PF00015">
    <property type="entry name" value="MCPsignal"/>
    <property type="match status" value="1"/>
</dbReference>
<gene>
    <name evidence="6" type="ORF">ACFSB2_04395</name>
</gene>
<dbReference type="InterPro" id="IPR004089">
    <property type="entry name" value="MCPsignal_dom"/>
</dbReference>
<comment type="caution">
    <text evidence="6">The sequence shown here is derived from an EMBL/GenBank/DDBJ whole genome shotgun (WGS) entry which is preliminary data.</text>
</comment>
<evidence type="ECO:0000256" key="1">
    <source>
        <dbReference type="ARBA" id="ARBA00023224"/>
    </source>
</evidence>
<evidence type="ECO:0000256" key="2">
    <source>
        <dbReference type="PROSITE-ProRule" id="PRU00284"/>
    </source>
</evidence>
<proteinExistence type="predicted"/>
<dbReference type="InterPro" id="IPR046342">
    <property type="entry name" value="CBS_dom_sf"/>
</dbReference>
<organism evidence="6 7">
    <name type="scientific">Alicyclobacillus fodiniaquatilis</name>
    <dbReference type="NCBI Taxonomy" id="1661150"/>
    <lineage>
        <taxon>Bacteria</taxon>
        <taxon>Bacillati</taxon>
        <taxon>Bacillota</taxon>
        <taxon>Bacilli</taxon>
        <taxon>Bacillales</taxon>
        <taxon>Alicyclobacillaceae</taxon>
        <taxon>Alicyclobacillus</taxon>
    </lineage>
</organism>
<evidence type="ECO:0000313" key="6">
    <source>
        <dbReference type="EMBL" id="MFD1673948.1"/>
    </source>
</evidence>
<dbReference type="EMBL" id="JBHUCX010000014">
    <property type="protein sequence ID" value="MFD1673948.1"/>
    <property type="molecule type" value="Genomic_DNA"/>
</dbReference>
<dbReference type="Pfam" id="PF00571">
    <property type="entry name" value="CBS"/>
    <property type="match status" value="1"/>
</dbReference>
<sequence length="373" mass="41991">MIQTLQTVPEAVNENQTLASYVRQVPHVLPTIQSQAVHNLFRTTSAESIVVCDEFLQVQGMVMKTHFYKELGQRFGTQLFLGRPIALLMDNRPLIVTAHMNPMEIIDLALSRTEEKFYDAVVVTKDDKFFGILTMRDILGMSRIMQQLSEGLRKDTLTRAKEMVERIRALVSQVVDATDEGRNESSRMTMFTSEGRQVIEEVNTSLNTFLTLNHHQQAQIDVLASRIESIQEITQIISQFAGQSRLLTLNAQIEAARAGQYGRGFRVIANEIGQLSDLIQRKAIDVDTITSQIVQDIRDILKFNEDTRRMSGQTSDAVEVALRVFNDLFESVSTQNGNVNMIRAYANDAYAGSNDVTRSIDQLTQAIDDNPSI</sequence>
<dbReference type="Gene3D" id="1.10.287.950">
    <property type="entry name" value="Methyl-accepting chemotaxis protein"/>
    <property type="match status" value="1"/>
</dbReference>
<dbReference type="Proteomes" id="UP001597079">
    <property type="component" value="Unassembled WGS sequence"/>
</dbReference>
<accession>A0ABW4JDD5</accession>
<dbReference type="SMART" id="SM00283">
    <property type="entry name" value="MA"/>
    <property type="match status" value="1"/>
</dbReference>
<keyword evidence="7" id="KW-1185">Reference proteome</keyword>
<dbReference type="RefSeq" id="WP_377941576.1">
    <property type="nucleotide sequence ID" value="NZ_JBHUCX010000014.1"/>
</dbReference>
<dbReference type="PANTHER" id="PTHR32089:SF114">
    <property type="entry name" value="METHYL-ACCEPTING CHEMOTAXIS PROTEIN MCPB"/>
    <property type="match status" value="1"/>
</dbReference>
<dbReference type="PROSITE" id="PS50111">
    <property type="entry name" value="CHEMOTAXIS_TRANSDUC_2"/>
    <property type="match status" value="1"/>
</dbReference>
<evidence type="ECO:0000256" key="3">
    <source>
        <dbReference type="PROSITE-ProRule" id="PRU00703"/>
    </source>
</evidence>
<dbReference type="SUPFAM" id="SSF54631">
    <property type="entry name" value="CBS-domain pair"/>
    <property type="match status" value="1"/>
</dbReference>
<name>A0ABW4JDD5_9BACL</name>
<reference evidence="7" key="1">
    <citation type="journal article" date="2019" name="Int. J. Syst. Evol. Microbiol.">
        <title>The Global Catalogue of Microorganisms (GCM) 10K type strain sequencing project: providing services to taxonomists for standard genome sequencing and annotation.</title>
        <authorList>
            <consortium name="The Broad Institute Genomics Platform"/>
            <consortium name="The Broad Institute Genome Sequencing Center for Infectious Disease"/>
            <person name="Wu L."/>
            <person name="Ma J."/>
        </authorList>
    </citation>
    <scope>NUCLEOTIDE SEQUENCE [LARGE SCALE GENOMIC DNA]</scope>
    <source>
        <strain evidence="7">CGMCC 1.12286</strain>
    </source>
</reference>
<keyword evidence="3" id="KW-0129">CBS domain</keyword>
<dbReference type="SUPFAM" id="SSF58104">
    <property type="entry name" value="Methyl-accepting chemotaxis protein (MCP) signaling domain"/>
    <property type="match status" value="1"/>
</dbReference>
<dbReference type="PANTHER" id="PTHR32089">
    <property type="entry name" value="METHYL-ACCEPTING CHEMOTAXIS PROTEIN MCPB"/>
    <property type="match status" value="1"/>
</dbReference>
<feature type="domain" description="Methyl-accepting transducer" evidence="4">
    <location>
        <begin position="157"/>
        <end position="364"/>
    </location>
</feature>
<evidence type="ECO:0000313" key="7">
    <source>
        <dbReference type="Proteomes" id="UP001597079"/>
    </source>
</evidence>
<evidence type="ECO:0000259" key="4">
    <source>
        <dbReference type="PROSITE" id="PS50111"/>
    </source>
</evidence>
<protein>
    <submittedName>
        <fullName evidence="6">Methyl-accepting chemotaxis protein</fullName>
    </submittedName>
</protein>
<dbReference type="PROSITE" id="PS51371">
    <property type="entry name" value="CBS"/>
    <property type="match status" value="1"/>
</dbReference>